<proteinExistence type="predicted"/>
<comment type="caution">
    <text evidence="2">The sequence shown here is derived from an EMBL/GenBank/DDBJ whole genome shotgun (WGS) entry which is preliminary data.</text>
</comment>
<evidence type="ECO:0000256" key="1">
    <source>
        <dbReference type="SAM" id="Phobius"/>
    </source>
</evidence>
<keyword evidence="1" id="KW-0812">Transmembrane</keyword>
<accession>M0LQG6</accession>
<feature type="transmembrane region" description="Helical" evidence="1">
    <location>
        <begin position="29"/>
        <end position="46"/>
    </location>
</feature>
<feature type="transmembrane region" description="Helical" evidence="1">
    <location>
        <begin position="52"/>
        <end position="76"/>
    </location>
</feature>
<keyword evidence="3" id="KW-1185">Reference proteome</keyword>
<dbReference type="OrthoDB" id="212338at2157"/>
<gene>
    <name evidence="2" type="ORF">C447_16689</name>
</gene>
<evidence type="ECO:0000313" key="2">
    <source>
        <dbReference type="EMBL" id="EMA35812.1"/>
    </source>
</evidence>
<organism evidence="2 3">
    <name type="scientific">Halococcus hamelinensis 100A6</name>
    <dbReference type="NCBI Taxonomy" id="1132509"/>
    <lineage>
        <taxon>Archaea</taxon>
        <taxon>Methanobacteriati</taxon>
        <taxon>Methanobacteriota</taxon>
        <taxon>Stenosarchaea group</taxon>
        <taxon>Halobacteria</taxon>
        <taxon>Halobacteriales</taxon>
        <taxon>Halococcaceae</taxon>
        <taxon>Halococcus</taxon>
    </lineage>
</organism>
<dbReference type="EMBL" id="AOMB01000043">
    <property type="protein sequence ID" value="EMA35812.1"/>
    <property type="molecule type" value="Genomic_DNA"/>
</dbReference>
<sequence length="88" mass="9178">MVILFALSISNIALGLTGERIRTASGKRLAGFGLIFLAAGIQLSVANDLIRASLLTYGVGGASLVAGCVVAGIAWCQTRDSSRIRKRE</sequence>
<keyword evidence="1" id="KW-1133">Transmembrane helix</keyword>
<protein>
    <submittedName>
        <fullName evidence="2">Uncharacterized protein</fullName>
    </submittedName>
</protein>
<keyword evidence="1" id="KW-0472">Membrane</keyword>
<dbReference type="AlphaFoldDB" id="M0LQG6"/>
<evidence type="ECO:0000313" key="3">
    <source>
        <dbReference type="Proteomes" id="UP000011566"/>
    </source>
</evidence>
<reference evidence="2 3" key="1">
    <citation type="journal article" date="2014" name="PLoS Genet.">
        <title>Phylogenetically driven sequencing of extremely halophilic archaea reveals strategies for static and dynamic osmo-response.</title>
        <authorList>
            <person name="Becker E.A."/>
            <person name="Seitzer P.M."/>
            <person name="Tritt A."/>
            <person name="Larsen D."/>
            <person name="Krusor M."/>
            <person name="Yao A.I."/>
            <person name="Wu D."/>
            <person name="Madern D."/>
            <person name="Eisen J.A."/>
            <person name="Darling A.E."/>
            <person name="Facciotti M.T."/>
        </authorList>
    </citation>
    <scope>NUCLEOTIDE SEQUENCE [LARGE SCALE GENOMIC DNA]</scope>
    <source>
        <strain evidence="2 3">100A6</strain>
    </source>
</reference>
<dbReference type="PATRIC" id="fig|1132509.6.peg.3873"/>
<dbReference type="Proteomes" id="UP000011566">
    <property type="component" value="Unassembled WGS sequence"/>
</dbReference>
<name>M0LQG6_9EURY</name>